<reference evidence="2 3" key="1">
    <citation type="submission" date="2020-06" db="EMBL/GenBank/DDBJ databases">
        <authorList>
            <person name="Chanama M."/>
        </authorList>
    </citation>
    <scope>NUCLEOTIDE SEQUENCE [LARGE SCALE GENOMIC DNA]</scope>
    <source>
        <strain evidence="2 3">TBRC6557</strain>
    </source>
</reference>
<proteinExistence type="predicted"/>
<dbReference type="Pfam" id="PF05787">
    <property type="entry name" value="PhoX"/>
    <property type="match status" value="2"/>
</dbReference>
<dbReference type="InterPro" id="IPR011659">
    <property type="entry name" value="WD40"/>
</dbReference>
<organism evidence="2 3">
    <name type="scientific">Nonomuraea rhodomycinica</name>
    <dbReference type="NCBI Taxonomy" id="1712872"/>
    <lineage>
        <taxon>Bacteria</taxon>
        <taxon>Bacillati</taxon>
        <taxon>Actinomycetota</taxon>
        <taxon>Actinomycetes</taxon>
        <taxon>Streptosporangiales</taxon>
        <taxon>Streptosporangiaceae</taxon>
        <taxon>Nonomuraea</taxon>
    </lineage>
</organism>
<dbReference type="PANTHER" id="PTHR35399:SF4">
    <property type="entry name" value="MEMBRANE PROTEIN"/>
    <property type="match status" value="1"/>
</dbReference>
<evidence type="ECO:0000313" key="3">
    <source>
        <dbReference type="Proteomes" id="UP000546126"/>
    </source>
</evidence>
<feature type="region of interest" description="Disordered" evidence="1">
    <location>
        <begin position="337"/>
        <end position="359"/>
    </location>
</feature>
<evidence type="ECO:0000313" key="2">
    <source>
        <dbReference type="EMBL" id="NUW39982.1"/>
    </source>
</evidence>
<dbReference type="Proteomes" id="UP000546126">
    <property type="component" value="Unassembled WGS sequence"/>
</dbReference>
<gene>
    <name evidence="2" type="ORF">HT134_07535</name>
</gene>
<name>A0A7Y6IKL3_9ACTN</name>
<dbReference type="AlphaFoldDB" id="A0A7Y6IKL3"/>
<comment type="caution">
    <text evidence="2">The sequence shown here is derived from an EMBL/GenBank/DDBJ whole genome shotgun (WGS) entry which is preliminary data.</text>
</comment>
<dbReference type="EMBL" id="JABWGO010000001">
    <property type="protein sequence ID" value="NUW39982.1"/>
    <property type="molecule type" value="Genomic_DNA"/>
</dbReference>
<sequence length="359" mass="38079">MSVLSTSVDPEGGLTMSRKTLLRTGPLRRETAGPYGPLAPYGGDGLVLPAGFAGRVVARSGHKVAGLTWHAAPDGGACFPDGAGWIYVSNSELPLLGGASALRFAPDGTVADAYRILSGTDLNCAGGATPWHTWLSCELGHRGRVFECDPYGARAARPRLAMGRFRHEAAACDPDRQVVYLTEGEPDGCFYRFVPGDWGDLTEGRLEVLCVSGGWRPVPSPAALLKAARHQVEDARRFDGAEGCHYAGGVCYFTTKGDHGLWAYDAQTSTLERLCGGVRAVTAAPSGDLYVTRDTMGVDVITPDREIAPFLRLEGHAGAELTGPAFSPDGSRLYFSSRRGPAGEPGDGHTFEVSGPFRH</sequence>
<dbReference type="SUPFAM" id="SSF63829">
    <property type="entry name" value="Calcium-dependent phosphotriesterase"/>
    <property type="match status" value="1"/>
</dbReference>
<protein>
    <submittedName>
        <fullName evidence="2">DUF839 domain-containing protein</fullName>
    </submittedName>
</protein>
<evidence type="ECO:0000256" key="1">
    <source>
        <dbReference type="SAM" id="MobiDB-lite"/>
    </source>
</evidence>
<dbReference type="Pfam" id="PF07676">
    <property type="entry name" value="PD40"/>
    <property type="match status" value="1"/>
</dbReference>
<dbReference type="InterPro" id="IPR008557">
    <property type="entry name" value="PhoX"/>
</dbReference>
<feature type="region of interest" description="Disordered" evidence="1">
    <location>
        <begin position="1"/>
        <end position="34"/>
    </location>
</feature>
<keyword evidence="3" id="KW-1185">Reference proteome</keyword>
<accession>A0A7Y6IKL3</accession>
<dbReference type="PANTHER" id="PTHR35399">
    <property type="entry name" value="SLR8030 PROTEIN"/>
    <property type="match status" value="1"/>
</dbReference>